<gene>
    <name evidence="1" type="ORF">GCM10009092_08530</name>
</gene>
<accession>A0ABP3GK64</accession>
<sequence length="190" mass="20614">MHILGLSCDCGQLQGRALNVGARTGTRLVCYCDDCQAFARELGRADVLDSFGGTEIYQLSPAQLQFSQGQEHLRCLKLSEKGLLRWYAGCCNTPIGNTVSASMPLVGLIHSVFQEGQDKEALLGPVQGYVHGKFATAKPPAEKNSKGTPWRLLLRIVSRLLADKLSGRGKPHPLFDVAGKPVSEPRVLVK</sequence>
<evidence type="ECO:0000313" key="1">
    <source>
        <dbReference type="EMBL" id="GAA0346349.1"/>
    </source>
</evidence>
<dbReference type="Pfam" id="PF19648">
    <property type="entry name" value="DUF6151"/>
    <property type="match status" value="1"/>
</dbReference>
<protein>
    <recommendedName>
        <fullName evidence="3">CENP-V/GFA domain-containing protein</fullName>
    </recommendedName>
</protein>
<dbReference type="InterPro" id="IPR046149">
    <property type="entry name" value="DUF6151"/>
</dbReference>
<keyword evidence="2" id="KW-1185">Reference proteome</keyword>
<proteinExistence type="predicted"/>
<dbReference type="EMBL" id="BAAAEI010000006">
    <property type="protein sequence ID" value="GAA0346349.1"/>
    <property type="molecule type" value="Genomic_DNA"/>
</dbReference>
<reference evidence="2" key="1">
    <citation type="journal article" date="2019" name="Int. J. Syst. Evol. Microbiol.">
        <title>The Global Catalogue of Microorganisms (GCM) 10K type strain sequencing project: providing services to taxonomists for standard genome sequencing and annotation.</title>
        <authorList>
            <consortium name="The Broad Institute Genomics Platform"/>
            <consortium name="The Broad Institute Genome Sequencing Center for Infectious Disease"/>
            <person name="Wu L."/>
            <person name="Ma J."/>
        </authorList>
    </citation>
    <scope>NUCLEOTIDE SEQUENCE [LARGE SCALE GENOMIC DNA]</scope>
    <source>
        <strain evidence="2">JCM 13378</strain>
    </source>
</reference>
<dbReference type="Proteomes" id="UP001501757">
    <property type="component" value="Unassembled WGS sequence"/>
</dbReference>
<comment type="caution">
    <text evidence="1">The sequence shown here is derived from an EMBL/GenBank/DDBJ whole genome shotgun (WGS) entry which is preliminary data.</text>
</comment>
<evidence type="ECO:0000313" key="2">
    <source>
        <dbReference type="Proteomes" id="UP001501757"/>
    </source>
</evidence>
<name>A0ABP3GK64_9ALTE</name>
<dbReference type="RefSeq" id="WP_343842173.1">
    <property type="nucleotide sequence ID" value="NZ_BAAAEI010000006.1"/>
</dbReference>
<organism evidence="1 2">
    <name type="scientific">Bowmanella denitrificans</name>
    <dbReference type="NCBI Taxonomy" id="366582"/>
    <lineage>
        <taxon>Bacteria</taxon>
        <taxon>Pseudomonadati</taxon>
        <taxon>Pseudomonadota</taxon>
        <taxon>Gammaproteobacteria</taxon>
        <taxon>Alteromonadales</taxon>
        <taxon>Alteromonadaceae</taxon>
        <taxon>Bowmanella</taxon>
    </lineage>
</organism>
<evidence type="ECO:0008006" key="3">
    <source>
        <dbReference type="Google" id="ProtNLM"/>
    </source>
</evidence>